<dbReference type="EMBL" id="NXLW01000008">
    <property type="protein sequence ID" value="RDU72298.1"/>
    <property type="molecule type" value="Genomic_DNA"/>
</dbReference>
<name>A0A3D8J4B0_9HELI</name>
<evidence type="ECO:0000256" key="2">
    <source>
        <dbReference type="ARBA" id="ARBA00022759"/>
    </source>
</evidence>
<dbReference type="Gene3D" id="3.40.600.10">
    <property type="entry name" value="DNA mismatch repair MutH/Restriction endonuclease, type II"/>
    <property type="match status" value="1"/>
</dbReference>
<evidence type="ECO:0000256" key="1">
    <source>
        <dbReference type="ARBA" id="ARBA00022722"/>
    </source>
</evidence>
<accession>A0A3D8J4B0</accession>
<dbReference type="GO" id="GO:0003677">
    <property type="term" value="F:DNA binding"/>
    <property type="evidence" value="ECO:0007669"/>
    <property type="project" value="InterPro"/>
</dbReference>
<dbReference type="CDD" id="cd22323">
    <property type="entry name" value="EcoRV-like"/>
    <property type="match status" value="1"/>
</dbReference>
<keyword evidence="1" id="KW-0540">Nuclease</keyword>
<dbReference type="OrthoDB" id="5917943at2"/>
<dbReference type="GO" id="GO:0004519">
    <property type="term" value="F:endonuclease activity"/>
    <property type="evidence" value="ECO:0007669"/>
    <property type="project" value="UniProtKB-KW"/>
</dbReference>
<keyword evidence="2 4" id="KW-0255">Endonuclease</keyword>
<evidence type="ECO:0000313" key="4">
    <source>
        <dbReference type="EMBL" id="RDU72298.1"/>
    </source>
</evidence>
<dbReference type="InterPro" id="IPR037057">
    <property type="entry name" value="DNA_rep_MutH/T2_RE_sf"/>
</dbReference>
<keyword evidence="5" id="KW-1185">Reference proteome</keyword>
<keyword evidence="3" id="KW-0378">Hydrolase</keyword>
<dbReference type="Proteomes" id="UP000256424">
    <property type="component" value="Unassembled WGS sequence"/>
</dbReference>
<reference evidence="4 5" key="1">
    <citation type="submission" date="2018-04" db="EMBL/GenBank/DDBJ databases">
        <title>Novel Campyloabacter and Helicobacter Species and Strains.</title>
        <authorList>
            <person name="Mannion A.J."/>
            <person name="Shen Z."/>
            <person name="Fox J.G."/>
        </authorList>
    </citation>
    <scope>NUCLEOTIDE SEQUENCE [LARGE SCALE GENOMIC DNA]</scope>
    <source>
        <strain evidence="4 5">MIT 97-5075</strain>
    </source>
</reference>
<dbReference type="AlphaFoldDB" id="A0A3D8J4B0"/>
<evidence type="ECO:0000256" key="3">
    <source>
        <dbReference type="ARBA" id="ARBA00022801"/>
    </source>
</evidence>
<evidence type="ECO:0000313" key="5">
    <source>
        <dbReference type="Proteomes" id="UP000256424"/>
    </source>
</evidence>
<dbReference type="InterPro" id="IPR015314">
    <property type="entry name" value="Restrct_endonuc_II_EcoRV"/>
</dbReference>
<sequence>MKKQDFIQKFRFFLNTIQDKICEDSKWKIKGFIDNDKTIFTLSNDTKVISKILEIHLFPYILDFANTHNFEVILPSHQNYYPDLSFISKKDSQVKFAIDIKTTYRNESNPNLCNGFTLGSHGEYFKNRESNKNIQFPYKQYQGHFCLGVIYDRVMINEFVRYGIDDLKKIPSVIQNLTLFFVEKYKIASNSSGSGNTANIGSIKNIDDIINERGIFANFGEEIFDDYWINYGQINITDSRGNIKTITKLKEYLAYRGRNEN</sequence>
<proteinExistence type="predicted"/>
<protein>
    <submittedName>
        <fullName evidence="4">Restriction endonuclease</fullName>
    </submittedName>
</protein>
<comment type="caution">
    <text evidence="4">The sequence shown here is derived from an EMBL/GenBank/DDBJ whole genome shotgun (WGS) entry which is preliminary data.</text>
</comment>
<dbReference type="RefSeq" id="WP_104762325.1">
    <property type="nucleotide sequence ID" value="NZ_FZPM01000003.1"/>
</dbReference>
<gene>
    <name evidence="4" type="ORF">CQA66_05315</name>
</gene>
<dbReference type="Pfam" id="PF09233">
    <property type="entry name" value="Endonuc-EcoRV"/>
    <property type="match status" value="1"/>
</dbReference>
<dbReference type="SUPFAM" id="SSF52980">
    <property type="entry name" value="Restriction endonuclease-like"/>
    <property type="match status" value="1"/>
</dbReference>
<organism evidence="4 5">
    <name type="scientific">Helicobacter aurati</name>
    <dbReference type="NCBI Taxonomy" id="137778"/>
    <lineage>
        <taxon>Bacteria</taxon>
        <taxon>Pseudomonadati</taxon>
        <taxon>Campylobacterota</taxon>
        <taxon>Epsilonproteobacteria</taxon>
        <taxon>Campylobacterales</taxon>
        <taxon>Helicobacteraceae</taxon>
        <taxon>Helicobacter</taxon>
    </lineage>
</organism>
<dbReference type="InterPro" id="IPR011335">
    <property type="entry name" value="Restrct_endonuc-II-like"/>
</dbReference>
<dbReference type="GO" id="GO:0016787">
    <property type="term" value="F:hydrolase activity"/>
    <property type="evidence" value="ECO:0007669"/>
    <property type="project" value="UniProtKB-KW"/>
</dbReference>